<proteinExistence type="predicted"/>
<accession>A0AAW1V844</accession>
<evidence type="ECO:0000313" key="2">
    <source>
        <dbReference type="EMBL" id="KAK9888089.1"/>
    </source>
</evidence>
<feature type="signal peptide" evidence="1">
    <location>
        <begin position="1"/>
        <end position="18"/>
    </location>
</feature>
<name>A0AAW1V844_9CUCU</name>
<dbReference type="AlphaFoldDB" id="A0AAW1V844"/>
<organism evidence="2 3">
    <name type="scientific">Henosepilachna vigintioctopunctata</name>
    <dbReference type="NCBI Taxonomy" id="420089"/>
    <lineage>
        <taxon>Eukaryota</taxon>
        <taxon>Metazoa</taxon>
        <taxon>Ecdysozoa</taxon>
        <taxon>Arthropoda</taxon>
        <taxon>Hexapoda</taxon>
        <taxon>Insecta</taxon>
        <taxon>Pterygota</taxon>
        <taxon>Neoptera</taxon>
        <taxon>Endopterygota</taxon>
        <taxon>Coleoptera</taxon>
        <taxon>Polyphaga</taxon>
        <taxon>Cucujiformia</taxon>
        <taxon>Coccinelloidea</taxon>
        <taxon>Coccinellidae</taxon>
        <taxon>Epilachninae</taxon>
        <taxon>Epilachnini</taxon>
        <taxon>Henosepilachna</taxon>
    </lineage>
</organism>
<reference evidence="2 3" key="1">
    <citation type="submission" date="2023-03" db="EMBL/GenBank/DDBJ databases">
        <title>Genome insight into feeding habits of ladybird beetles.</title>
        <authorList>
            <person name="Li H.-S."/>
            <person name="Huang Y.-H."/>
            <person name="Pang H."/>
        </authorList>
    </citation>
    <scope>NUCLEOTIDE SEQUENCE [LARGE SCALE GENOMIC DNA]</scope>
    <source>
        <strain evidence="2">SYSU_2023b</strain>
        <tissue evidence="2">Whole body</tissue>
    </source>
</reference>
<keyword evidence="3" id="KW-1185">Reference proteome</keyword>
<dbReference type="Proteomes" id="UP001431783">
    <property type="component" value="Unassembled WGS sequence"/>
</dbReference>
<feature type="chain" id="PRO_5043811066" evidence="1">
    <location>
        <begin position="19"/>
        <end position="71"/>
    </location>
</feature>
<evidence type="ECO:0000313" key="3">
    <source>
        <dbReference type="Proteomes" id="UP001431783"/>
    </source>
</evidence>
<keyword evidence="1" id="KW-0732">Signal</keyword>
<sequence>MNLLLPLLVVCISTFVYSTPLPYDDQVVEADNTRSERQAPIHDHHDAVDFGGHKGDHGSFGWYADFPIFDH</sequence>
<dbReference type="EMBL" id="JARQZJ010000121">
    <property type="protein sequence ID" value="KAK9888089.1"/>
    <property type="molecule type" value="Genomic_DNA"/>
</dbReference>
<comment type="caution">
    <text evidence="2">The sequence shown here is derived from an EMBL/GenBank/DDBJ whole genome shotgun (WGS) entry which is preliminary data.</text>
</comment>
<gene>
    <name evidence="2" type="ORF">WA026_000366</name>
</gene>
<protein>
    <submittedName>
        <fullName evidence="2">Uncharacterized protein</fullName>
    </submittedName>
</protein>
<evidence type="ECO:0000256" key="1">
    <source>
        <dbReference type="SAM" id="SignalP"/>
    </source>
</evidence>